<evidence type="ECO:0000313" key="11">
    <source>
        <dbReference type="EMBL" id="PWI68348.1"/>
    </source>
</evidence>
<reference evidence="11 12" key="1">
    <citation type="journal article" date="2016" name="Front. Microbiol.">
        <title>Genome and transcriptome sequences reveal the specific parasitism of the nematophagous Purpureocillium lilacinum 36-1.</title>
        <authorList>
            <person name="Xie J."/>
            <person name="Li S."/>
            <person name="Mo C."/>
            <person name="Xiao X."/>
            <person name="Peng D."/>
            <person name="Wang G."/>
            <person name="Xiao Y."/>
        </authorList>
    </citation>
    <scope>NUCLEOTIDE SEQUENCE [LARGE SCALE GENOMIC DNA]</scope>
    <source>
        <strain evidence="11 12">36-1</strain>
    </source>
</reference>
<feature type="transmembrane region" description="Helical" evidence="10">
    <location>
        <begin position="305"/>
        <end position="325"/>
    </location>
</feature>
<keyword evidence="5" id="KW-0571">Peptide transport</keyword>
<dbReference type="NCBIfam" id="TIGR00727">
    <property type="entry name" value="ISP4_OPT"/>
    <property type="match status" value="1"/>
</dbReference>
<dbReference type="EMBL" id="LCWV01000015">
    <property type="protein sequence ID" value="PWI68348.1"/>
    <property type="molecule type" value="Genomic_DNA"/>
</dbReference>
<feature type="transmembrane region" description="Helical" evidence="10">
    <location>
        <begin position="159"/>
        <end position="179"/>
    </location>
</feature>
<evidence type="ECO:0000256" key="6">
    <source>
        <dbReference type="ARBA" id="ARBA00022927"/>
    </source>
</evidence>
<dbReference type="Proteomes" id="UP000245956">
    <property type="component" value="Unassembled WGS sequence"/>
</dbReference>
<proteinExistence type="inferred from homology"/>
<evidence type="ECO:0000256" key="4">
    <source>
        <dbReference type="ARBA" id="ARBA00022692"/>
    </source>
</evidence>
<evidence type="ECO:0000313" key="12">
    <source>
        <dbReference type="Proteomes" id="UP000245956"/>
    </source>
</evidence>
<keyword evidence="4 10" id="KW-0812">Transmembrane</keyword>
<dbReference type="GO" id="GO:0035673">
    <property type="term" value="F:oligopeptide transmembrane transporter activity"/>
    <property type="evidence" value="ECO:0007669"/>
    <property type="project" value="InterPro"/>
</dbReference>
<keyword evidence="3" id="KW-0813">Transport</keyword>
<feature type="transmembrane region" description="Helical" evidence="10">
    <location>
        <begin position="712"/>
        <end position="735"/>
    </location>
</feature>
<organism evidence="11 12">
    <name type="scientific">Purpureocillium lilacinum</name>
    <name type="common">Paecilomyces lilacinus</name>
    <dbReference type="NCBI Taxonomy" id="33203"/>
    <lineage>
        <taxon>Eukaryota</taxon>
        <taxon>Fungi</taxon>
        <taxon>Dikarya</taxon>
        <taxon>Ascomycota</taxon>
        <taxon>Pezizomycotina</taxon>
        <taxon>Sordariomycetes</taxon>
        <taxon>Hypocreomycetidae</taxon>
        <taxon>Hypocreales</taxon>
        <taxon>Ophiocordycipitaceae</taxon>
        <taxon>Purpureocillium</taxon>
    </lineage>
</organism>
<evidence type="ECO:0000256" key="10">
    <source>
        <dbReference type="SAM" id="Phobius"/>
    </source>
</evidence>
<feature type="transmembrane region" description="Helical" evidence="10">
    <location>
        <begin position="685"/>
        <end position="700"/>
    </location>
</feature>
<dbReference type="InterPro" id="IPR004648">
    <property type="entry name" value="Oligpept_transpt"/>
</dbReference>
<gene>
    <name evidence="11" type="ORF">PCL_02117</name>
</gene>
<feature type="region of interest" description="Disordered" evidence="9">
    <location>
        <begin position="1"/>
        <end position="41"/>
    </location>
</feature>
<dbReference type="AlphaFoldDB" id="A0A2U3E1G9"/>
<feature type="transmembrane region" description="Helical" evidence="10">
    <location>
        <begin position="562"/>
        <end position="581"/>
    </location>
</feature>
<dbReference type="GO" id="GO:0016020">
    <property type="term" value="C:membrane"/>
    <property type="evidence" value="ECO:0007669"/>
    <property type="project" value="UniProtKB-SubCell"/>
</dbReference>
<evidence type="ECO:0000256" key="7">
    <source>
        <dbReference type="ARBA" id="ARBA00022989"/>
    </source>
</evidence>
<dbReference type="PANTHER" id="PTHR22601">
    <property type="entry name" value="ISP4 LIKE PROTEIN"/>
    <property type="match status" value="1"/>
</dbReference>
<dbReference type="GO" id="GO:0015031">
    <property type="term" value="P:protein transport"/>
    <property type="evidence" value="ECO:0007669"/>
    <property type="project" value="UniProtKB-KW"/>
</dbReference>
<feature type="transmembrane region" description="Helical" evidence="10">
    <location>
        <begin position="480"/>
        <end position="501"/>
    </location>
</feature>
<dbReference type="InterPro" id="IPR004813">
    <property type="entry name" value="OPT"/>
</dbReference>
<feature type="transmembrane region" description="Helical" evidence="10">
    <location>
        <begin position="629"/>
        <end position="649"/>
    </location>
</feature>
<dbReference type="Pfam" id="PF03169">
    <property type="entry name" value="OPT"/>
    <property type="match status" value="1"/>
</dbReference>
<feature type="transmembrane region" description="Helical" evidence="10">
    <location>
        <begin position="530"/>
        <end position="550"/>
    </location>
</feature>
<comment type="similarity">
    <text evidence="2">Belongs to the oligopeptide OPT transporter family.</text>
</comment>
<evidence type="ECO:0000256" key="5">
    <source>
        <dbReference type="ARBA" id="ARBA00022856"/>
    </source>
</evidence>
<feature type="transmembrane region" description="Helical" evidence="10">
    <location>
        <begin position="67"/>
        <end position="87"/>
    </location>
</feature>
<protein>
    <recommendedName>
        <fullName evidence="13">Sexual differentiation process protein isp4</fullName>
    </recommendedName>
</protein>
<sequence length="766" mass="85370">MAVLNAHDKSVQAEVDVHTHQDAPSPKDEDLKESTSRPPSLASDVLSAAGVDMTSDDPTMPCLTLRMWTIGIAFCLVGSGVNTLYTFRFPSISLSQSAIQFLAYPIGKAWEYVVPDWGVTMAGTRHGLNPGPFNHKVYFAPRADVLTEQRVFYGYEAGWGFELLMTIATILFGLALAGMSRSLVVEPPELLWPGVLGNTALNSALHGSPGKQAPSEHAWKASRYRFFLWTFAAGFCWYWVPDLLFPALGYFTWICWIAPRNAVVNQVFGMKSGMGLLPLTFDCKYLSHFSPFPLWSQISYIGSPLVVPTWAILNVLASVVFWIYIVTPALYYSNTWLSGYLPLQSNSIFDRTAKVYNVSRVVNKGDGFTFDPAKYEAYSDIRLPVTYALNKFGLAFATTASLFSWTLLEKRQEIAGMLRTFSVKYIFSRGGEVKSEDENKADGRAPYYAEVPLWWYAAAGLLAAFFAMFASEYYPVQLRWYGALLSLVVSAVFFVPIAWVYATTNTKIGIELFCRIIAGYIWQGKVLANIWFFSLGSISGVKGLAFAQDLKLGIYCNIPPRHLFLVQAVGLVVGSLGQVSVLNWALNHIPHICTASAPNGFTCPFSRTHFNTSTVWGALGPRRFFAPGAPYRALLWFFLVGFLLPVAPYALRRAFPRQKRWLRRVHVPLFLGGLGYIPPASGTNYGSWALVGLVFGLLVKRCRRTWWKKFNFVLSASLDCSTAISGIIIFFAVVYTGASNRLSWWGTEVYQVRAASPHQELATPRH</sequence>
<comment type="caution">
    <text evidence="11">The sequence shown here is derived from an EMBL/GenBank/DDBJ whole genome shotgun (WGS) entry which is preliminary data.</text>
</comment>
<evidence type="ECO:0008006" key="13">
    <source>
        <dbReference type="Google" id="ProtNLM"/>
    </source>
</evidence>
<evidence type="ECO:0000256" key="1">
    <source>
        <dbReference type="ARBA" id="ARBA00004141"/>
    </source>
</evidence>
<name>A0A2U3E1G9_PURLI</name>
<keyword evidence="8 10" id="KW-0472">Membrane</keyword>
<evidence type="ECO:0000256" key="3">
    <source>
        <dbReference type="ARBA" id="ARBA00022448"/>
    </source>
</evidence>
<feature type="transmembrane region" description="Helical" evidence="10">
    <location>
        <begin position="226"/>
        <end position="251"/>
    </location>
</feature>
<keyword evidence="6" id="KW-0653">Protein transport</keyword>
<evidence type="ECO:0000256" key="2">
    <source>
        <dbReference type="ARBA" id="ARBA00008807"/>
    </source>
</evidence>
<accession>A0A2U3E1G9</accession>
<keyword evidence="7 10" id="KW-1133">Transmembrane helix</keyword>
<feature type="transmembrane region" description="Helical" evidence="10">
    <location>
        <begin position="388"/>
        <end position="408"/>
    </location>
</feature>
<feature type="compositionally biased region" description="Basic and acidic residues" evidence="9">
    <location>
        <begin position="1"/>
        <end position="35"/>
    </location>
</feature>
<evidence type="ECO:0000256" key="9">
    <source>
        <dbReference type="SAM" id="MobiDB-lite"/>
    </source>
</evidence>
<feature type="transmembrane region" description="Helical" evidence="10">
    <location>
        <begin position="453"/>
        <end position="474"/>
    </location>
</feature>
<dbReference type="NCBIfam" id="TIGR00728">
    <property type="entry name" value="OPT_sfam"/>
    <property type="match status" value="1"/>
</dbReference>
<evidence type="ECO:0000256" key="8">
    <source>
        <dbReference type="ARBA" id="ARBA00023136"/>
    </source>
</evidence>
<comment type="subcellular location">
    <subcellularLocation>
        <location evidence="1">Membrane</location>
        <topology evidence="1">Multi-pass membrane protein</topology>
    </subcellularLocation>
</comment>